<proteinExistence type="predicted"/>
<evidence type="ECO:0000313" key="1">
    <source>
        <dbReference type="EMBL" id="KAH3870484.1"/>
    </source>
</evidence>
<evidence type="ECO:0000313" key="2">
    <source>
        <dbReference type="Proteomes" id="UP000828390"/>
    </source>
</evidence>
<accession>A0A9D4M644</accession>
<organism evidence="1 2">
    <name type="scientific">Dreissena polymorpha</name>
    <name type="common">Zebra mussel</name>
    <name type="synonym">Mytilus polymorpha</name>
    <dbReference type="NCBI Taxonomy" id="45954"/>
    <lineage>
        <taxon>Eukaryota</taxon>
        <taxon>Metazoa</taxon>
        <taxon>Spiralia</taxon>
        <taxon>Lophotrochozoa</taxon>
        <taxon>Mollusca</taxon>
        <taxon>Bivalvia</taxon>
        <taxon>Autobranchia</taxon>
        <taxon>Heteroconchia</taxon>
        <taxon>Euheterodonta</taxon>
        <taxon>Imparidentia</taxon>
        <taxon>Neoheterodontei</taxon>
        <taxon>Myida</taxon>
        <taxon>Dreissenoidea</taxon>
        <taxon>Dreissenidae</taxon>
        <taxon>Dreissena</taxon>
    </lineage>
</organism>
<comment type="caution">
    <text evidence="1">The sequence shown here is derived from an EMBL/GenBank/DDBJ whole genome shotgun (WGS) entry which is preliminary data.</text>
</comment>
<keyword evidence="2" id="KW-1185">Reference proteome</keyword>
<dbReference type="EMBL" id="JAIWYP010000002">
    <property type="protein sequence ID" value="KAH3870484.1"/>
    <property type="molecule type" value="Genomic_DNA"/>
</dbReference>
<gene>
    <name evidence="1" type="ORF">DPMN_033672</name>
</gene>
<protein>
    <submittedName>
        <fullName evidence="1">Uncharacterized protein</fullName>
    </submittedName>
</protein>
<sequence length="138" mass="15988">MMEAKKFSDTTDKSYNVLNEVTFKSTNVVYVVHCERCKTFVYVGETGDTLYQRHLLNLSRIRTGHNGSRALLHKRPERRRLPDRDRENRYTIDEDMAVQSDAPRFESSIIDGSNKRVLVEHDGVGMPKHLFLDCAADR</sequence>
<reference evidence="1" key="2">
    <citation type="submission" date="2020-11" db="EMBL/GenBank/DDBJ databases">
        <authorList>
            <person name="McCartney M.A."/>
            <person name="Auch B."/>
            <person name="Kono T."/>
            <person name="Mallez S."/>
            <person name="Becker A."/>
            <person name="Gohl D.M."/>
            <person name="Silverstein K.A.T."/>
            <person name="Koren S."/>
            <person name="Bechman K.B."/>
            <person name="Herman A."/>
            <person name="Abrahante J.E."/>
            <person name="Garbe J."/>
        </authorList>
    </citation>
    <scope>NUCLEOTIDE SEQUENCE</scope>
    <source>
        <strain evidence="1">Duluth1</strain>
        <tissue evidence="1">Whole animal</tissue>
    </source>
</reference>
<reference evidence="1" key="1">
    <citation type="journal article" date="2019" name="bioRxiv">
        <title>The Genome of the Zebra Mussel, Dreissena polymorpha: A Resource for Invasive Species Research.</title>
        <authorList>
            <person name="McCartney M.A."/>
            <person name="Auch B."/>
            <person name="Kono T."/>
            <person name="Mallez S."/>
            <person name="Zhang Y."/>
            <person name="Obille A."/>
            <person name="Becker A."/>
            <person name="Abrahante J.E."/>
            <person name="Garbe J."/>
            <person name="Badalamenti J.P."/>
            <person name="Herman A."/>
            <person name="Mangelson H."/>
            <person name="Liachko I."/>
            <person name="Sullivan S."/>
            <person name="Sone E.D."/>
            <person name="Koren S."/>
            <person name="Silverstein K.A.T."/>
            <person name="Beckman K.B."/>
            <person name="Gohl D.M."/>
        </authorList>
    </citation>
    <scope>NUCLEOTIDE SEQUENCE</scope>
    <source>
        <strain evidence="1">Duluth1</strain>
        <tissue evidence="1">Whole animal</tissue>
    </source>
</reference>
<name>A0A9D4M644_DREPO</name>
<dbReference type="Proteomes" id="UP000828390">
    <property type="component" value="Unassembled WGS sequence"/>
</dbReference>
<dbReference type="AlphaFoldDB" id="A0A9D4M644"/>